<keyword evidence="2" id="KW-1185">Reference proteome</keyword>
<evidence type="ECO:0000313" key="1">
    <source>
        <dbReference type="EMBL" id="EFH49365.1"/>
    </source>
</evidence>
<dbReference type="EMBL" id="GL348718">
    <property type="protein sequence ID" value="EFH49365.1"/>
    <property type="molecule type" value="Genomic_DNA"/>
</dbReference>
<name>D7LWR6_ARALL</name>
<dbReference type="AlphaFoldDB" id="D7LWR6"/>
<dbReference type="Proteomes" id="UP000008694">
    <property type="component" value="Unassembled WGS sequence"/>
</dbReference>
<evidence type="ECO:0000313" key="2">
    <source>
        <dbReference type="Proteomes" id="UP000008694"/>
    </source>
</evidence>
<dbReference type="HOGENOM" id="CLU_3144750_0_0_1"/>
<dbReference type="Gramene" id="scaffold_600289.1">
    <property type="protein sequence ID" value="scaffold_600289.1"/>
    <property type="gene ID" value="scaffold_600289.1"/>
</dbReference>
<organism evidence="2">
    <name type="scientific">Arabidopsis lyrata subsp. lyrata</name>
    <name type="common">Lyre-leaved rock-cress</name>
    <dbReference type="NCBI Taxonomy" id="81972"/>
    <lineage>
        <taxon>Eukaryota</taxon>
        <taxon>Viridiplantae</taxon>
        <taxon>Streptophyta</taxon>
        <taxon>Embryophyta</taxon>
        <taxon>Tracheophyta</taxon>
        <taxon>Spermatophyta</taxon>
        <taxon>Magnoliopsida</taxon>
        <taxon>eudicotyledons</taxon>
        <taxon>Gunneridae</taxon>
        <taxon>Pentapetalae</taxon>
        <taxon>rosids</taxon>
        <taxon>malvids</taxon>
        <taxon>Brassicales</taxon>
        <taxon>Brassicaceae</taxon>
        <taxon>Camelineae</taxon>
        <taxon>Arabidopsis</taxon>
    </lineage>
</organism>
<proteinExistence type="predicted"/>
<gene>
    <name evidence="1" type="ORF">ARALYDRAFT_908232</name>
</gene>
<reference evidence="2" key="1">
    <citation type="journal article" date="2011" name="Nat. Genet.">
        <title>The Arabidopsis lyrata genome sequence and the basis of rapid genome size change.</title>
        <authorList>
            <person name="Hu T.T."/>
            <person name="Pattyn P."/>
            <person name="Bakker E.G."/>
            <person name="Cao J."/>
            <person name="Cheng J.-F."/>
            <person name="Clark R.M."/>
            <person name="Fahlgren N."/>
            <person name="Fawcett J.A."/>
            <person name="Grimwood J."/>
            <person name="Gundlach H."/>
            <person name="Haberer G."/>
            <person name="Hollister J.D."/>
            <person name="Ossowski S."/>
            <person name="Ottilar R.P."/>
            <person name="Salamov A.A."/>
            <person name="Schneeberger K."/>
            <person name="Spannagl M."/>
            <person name="Wang X."/>
            <person name="Yang L."/>
            <person name="Nasrallah M.E."/>
            <person name="Bergelson J."/>
            <person name="Carrington J.C."/>
            <person name="Gaut B.S."/>
            <person name="Schmutz J."/>
            <person name="Mayer K.F.X."/>
            <person name="Van de Peer Y."/>
            <person name="Grigoriev I.V."/>
            <person name="Nordborg M."/>
            <person name="Weigel D."/>
            <person name="Guo Y.-L."/>
        </authorList>
    </citation>
    <scope>NUCLEOTIDE SEQUENCE [LARGE SCALE GENOMIC DNA]</scope>
    <source>
        <strain evidence="2">cv. MN47</strain>
    </source>
</reference>
<accession>D7LWR6</accession>
<sequence>MDSLRENVEERTLTLLISIAVLESLTKSSQLTKAKCNHAYSINLASLFD</sequence>
<protein>
    <submittedName>
        <fullName evidence="1">Predicted protein</fullName>
    </submittedName>
</protein>